<proteinExistence type="predicted"/>
<dbReference type="AlphaFoldDB" id="A0A9P5C560"/>
<organism evidence="3 4">
    <name type="scientific">Didymella heteroderae</name>
    <dbReference type="NCBI Taxonomy" id="1769908"/>
    <lineage>
        <taxon>Eukaryota</taxon>
        <taxon>Fungi</taxon>
        <taxon>Dikarya</taxon>
        <taxon>Ascomycota</taxon>
        <taxon>Pezizomycotina</taxon>
        <taxon>Dothideomycetes</taxon>
        <taxon>Pleosporomycetidae</taxon>
        <taxon>Pleosporales</taxon>
        <taxon>Pleosporineae</taxon>
        <taxon>Didymellaceae</taxon>
        <taxon>Didymella</taxon>
    </lineage>
</organism>
<keyword evidence="1" id="KW-0863">Zinc-finger</keyword>
<feature type="domain" description="RING-type" evidence="2">
    <location>
        <begin position="221"/>
        <end position="267"/>
    </location>
</feature>
<comment type="caution">
    <text evidence="3">The sequence shown here is derived from an EMBL/GenBank/DDBJ whole genome shotgun (WGS) entry which is preliminary data.</text>
</comment>
<keyword evidence="1" id="KW-0479">Metal-binding</keyword>
<dbReference type="Gene3D" id="3.30.40.10">
    <property type="entry name" value="Zinc/RING finger domain, C3HC4 (zinc finger)"/>
    <property type="match status" value="1"/>
</dbReference>
<dbReference type="GO" id="GO:0008270">
    <property type="term" value="F:zinc ion binding"/>
    <property type="evidence" value="ECO:0007669"/>
    <property type="project" value="UniProtKB-KW"/>
</dbReference>
<evidence type="ECO:0000313" key="4">
    <source>
        <dbReference type="Proteomes" id="UP000758155"/>
    </source>
</evidence>
<accession>A0A9P5C560</accession>
<gene>
    <name evidence="3" type="ORF">E8E12_011385</name>
</gene>
<evidence type="ECO:0000256" key="1">
    <source>
        <dbReference type="PROSITE-ProRule" id="PRU00175"/>
    </source>
</evidence>
<dbReference type="Pfam" id="PF13639">
    <property type="entry name" value="zf-RING_2"/>
    <property type="match status" value="1"/>
</dbReference>
<dbReference type="EMBL" id="SWKV01000002">
    <property type="protein sequence ID" value="KAF3047686.1"/>
    <property type="molecule type" value="Genomic_DNA"/>
</dbReference>
<reference evidence="3" key="1">
    <citation type="submission" date="2019-04" db="EMBL/GenBank/DDBJ databases">
        <title>Sequencing of skin fungus with MAO and IRED activity.</title>
        <authorList>
            <person name="Marsaioli A.J."/>
            <person name="Bonatto J.M.C."/>
            <person name="Reis Junior O."/>
        </authorList>
    </citation>
    <scope>NUCLEOTIDE SEQUENCE</scope>
    <source>
        <strain evidence="3">28M1</strain>
    </source>
</reference>
<dbReference type="InterPro" id="IPR001841">
    <property type="entry name" value="Znf_RING"/>
</dbReference>
<sequence length="286" mass="32753">MPALFRLRSKPTATTNRTVVDCNTVIDYNAIYSWLTDVEADMQKLRAATHQPYQSLLTEARRYFFSNPSEHLQKLLDNEQTMDEILRMLRRAGNPTRNPTSSKLLLMEWQTRHIWVKCRIKKIWGEPSSGTVSSLVKDFDFNVRIDAVVHYWQRHMTRVLIEINDTLLNVGREIVYTVEGPEPDISNVDTHVNAAEFAKHQDGVQTDTLTQDPDRDHRISCALCLEHYNDADDSAFELVCGHTVGQTCMATWLTSSNTQSTSCPYCKHALCPPRAYKEIEVMSLTS</sequence>
<evidence type="ECO:0000259" key="2">
    <source>
        <dbReference type="PROSITE" id="PS50089"/>
    </source>
</evidence>
<dbReference type="OrthoDB" id="3752259at2759"/>
<dbReference type="Proteomes" id="UP000758155">
    <property type="component" value="Unassembled WGS sequence"/>
</dbReference>
<protein>
    <recommendedName>
        <fullName evidence="2">RING-type domain-containing protein</fullName>
    </recommendedName>
</protein>
<dbReference type="SMART" id="SM00184">
    <property type="entry name" value="RING"/>
    <property type="match status" value="1"/>
</dbReference>
<dbReference type="InterPro" id="IPR013083">
    <property type="entry name" value="Znf_RING/FYVE/PHD"/>
</dbReference>
<dbReference type="SUPFAM" id="SSF57850">
    <property type="entry name" value="RING/U-box"/>
    <property type="match status" value="1"/>
</dbReference>
<name>A0A9P5C560_9PLEO</name>
<keyword evidence="1" id="KW-0862">Zinc</keyword>
<evidence type="ECO:0000313" key="3">
    <source>
        <dbReference type="EMBL" id="KAF3047686.1"/>
    </source>
</evidence>
<keyword evidence="4" id="KW-1185">Reference proteome</keyword>
<dbReference type="PROSITE" id="PS50089">
    <property type="entry name" value="ZF_RING_2"/>
    <property type="match status" value="1"/>
</dbReference>